<reference evidence="2" key="1">
    <citation type="journal article" date="2015" name="Nature">
        <title>Complex archaea that bridge the gap between prokaryotes and eukaryotes.</title>
        <authorList>
            <person name="Spang A."/>
            <person name="Saw J.H."/>
            <person name="Jorgensen S.L."/>
            <person name="Zaremba-Niedzwiedzka K."/>
            <person name="Martijn J."/>
            <person name="Lind A.E."/>
            <person name="van Eijk R."/>
            <person name="Schleper C."/>
            <person name="Guy L."/>
            <person name="Ettema T.J."/>
        </authorList>
    </citation>
    <scope>NUCLEOTIDE SEQUENCE</scope>
</reference>
<sequence>MALERRLVHYSGTVQGVGFRYTTVRVAAGFDVTGYVRNVRDGRVELLVEGDAAQIDAFLAELADRMGYYIRHVDQQSGQATGQYPGFEVRY</sequence>
<dbReference type="InterPro" id="IPR036046">
    <property type="entry name" value="Acylphosphatase-like_dom_sf"/>
</dbReference>
<evidence type="ECO:0000313" key="2">
    <source>
        <dbReference type="EMBL" id="KKL60422.1"/>
    </source>
</evidence>
<accession>A0A0F9GB81</accession>
<dbReference type="Gene3D" id="3.30.70.100">
    <property type="match status" value="1"/>
</dbReference>
<dbReference type="PANTHER" id="PTHR47268">
    <property type="entry name" value="ACYLPHOSPHATASE"/>
    <property type="match status" value="1"/>
</dbReference>
<name>A0A0F9GB81_9ZZZZ</name>
<dbReference type="Pfam" id="PF00708">
    <property type="entry name" value="Acylphosphatase"/>
    <property type="match status" value="1"/>
</dbReference>
<gene>
    <name evidence="2" type="ORF">LCGC14_2205500</name>
</gene>
<dbReference type="InterPro" id="IPR020456">
    <property type="entry name" value="Acylphosphatase"/>
</dbReference>
<evidence type="ECO:0000259" key="1">
    <source>
        <dbReference type="PROSITE" id="PS51160"/>
    </source>
</evidence>
<organism evidence="2">
    <name type="scientific">marine sediment metagenome</name>
    <dbReference type="NCBI Taxonomy" id="412755"/>
    <lineage>
        <taxon>unclassified sequences</taxon>
        <taxon>metagenomes</taxon>
        <taxon>ecological metagenomes</taxon>
    </lineage>
</organism>
<dbReference type="PROSITE" id="PS51160">
    <property type="entry name" value="ACYLPHOSPHATASE_3"/>
    <property type="match status" value="1"/>
</dbReference>
<dbReference type="GO" id="GO:0003998">
    <property type="term" value="F:acylphosphatase activity"/>
    <property type="evidence" value="ECO:0007669"/>
    <property type="project" value="InterPro"/>
</dbReference>
<proteinExistence type="predicted"/>
<comment type="caution">
    <text evidence="2">The sequence shown here is derived from an EMBL/GenBank/DDBJ whole genome shotgun (WGS) entry which is preliminary data.</text>
</comment>
<dbReference type="AlphaFoldDB" id="A0A0F9GB81"/>
<dbReference type="EMBL" id="LAZR01029151">
    <property type="protein sequence ID" value="KKL60422.1"/>
    <property type="molecule type" value="Genomic_DNA"/>
</dbReference>
<protein>
    <recommendedName>
        <fullName evidence="1">Acylphosphatase-like domain-containing protein</fullName>
    </recommendedName>
</protein>
<dbReference type="SUPFAM" id="SSF54975">
    <property type="entry name" value="Acylphosphatase/BLUF domain-like"/>
    <property type="match status" value="1"/>
</dbReference>
<dbReference type="InterPro" id="IPR017968">
    <property type="entry name" value="Acylphosphatase_CS"/>
</dbReference>
<dbReference type="InterPro" id="IPR001792">
    <property type="entry name" value="Acylphosphatase-like_dom"/>
</dbReference>
<feature type="domain" description="Acylphosphatase-like" evidence="1">
    <location>
        <begin position="5"/>
        <end position="91"/>
    </location>
</feature>
<dbReference type="PROSITE" id="PS00151">
    <property type="entry name" value="ACYLPHOSPHATASE_2"/>
    <property type="match status" value="1"/>
</dbReference>
<dbReference type="PANTHER" id="PTHR47268:SF4">
    <property type="entry name" value="ACYLPHOSPHATASE"/>
    <property type="match status" value="1"/>
</dbReference>